<keyword evidence="3 4" id="KW-0408">Iron</keyword>
<dbReference type="OrthoDB" id="7376058at2"/>
<feature type="binding site" description="axial binding residue" evidence="3">
    <location>
        <position position="378"/>
    </location>
    <ligand>
        <name>heme</name>
        <dbReference type="ChEBI" id="CHEBI:30413"/>
    </ligand>
    <ligandPart>
        <name>Fe</name>
        <dbReference type="ChEBI" id="CHEBI:18248"/>
    </ligandPart>
</feature>
<keyword evidence="4" id="KW-0560">Oxidoreductase</keyword>
<keyword evidence="4" id="KW-0503">Monooxygenase</keyword>
<dbReference type="GO" id="GO:0016705">
    <property type="term" value="F:oxidoreductase activity, acting on paired donors, with incorporation or reduction of molecular oxygen"/>
    <property type="evidence" value="ECO:0007669"/>
    <property type="project" value="InterPro"/>
</dbReference>
<dbReference type="InterPro" id="IPR050121">
    <property type="entry name" value="Cytochrome_P450_monoxygenase"/>
</dbReference>
<evidence type="ECO:0000313" key="7">
    <source>
        <dbReference type="Proteomes" id="UP000053260"/>
    </source>
</evidence>
<organism evidence="6 7">
    <name type="scientific">Streptomyces dysideae</name>
    <dbReference type="NCBI Taxonomy" id="909626"/>
    <lineage>
        <taxon>Bacteria</taxon>
        <taxon>Bacillati</taxon>
        <taxon>Actinomycetota</taxon>
        <taxon>Actinomycetes</taxon>
        <taxon>Kitasatosporales</taxon>
        <taxon>Streptomycetaceae</taxon>
        <taxon>Streptomyces</taxon>
    </lineage>
</organism>
<name>A0A101UTA5_9ACTN</name>
<dbReference type="EMBL" id="LMXB01000087">
    <property type="protein sequence ID" value="KUO16480.1"/>
    <property type="molecule type" value="Genomic_DNA"/>
</dbReference>
<dbReference type="InterPro" id="IPR002401">
    <property type="entry name" value="Cyt_P450_E_grp-I"/>
</dbReference>
<sequence>MTEFNLPPGPSAPRAVQGAYALAFSNRGMRRMHERYGDAFTVNVPILGRNVVISRPDEVKQLFLTSPDLVGTPAANLGRVLGPSSLFALNGDEHRRRRKLLTPPFHGRRLAAYERIVEEETAREVAAWPHGRPFATMPSMMRITLNVILRAVFGAEGEEFTTLRDKMPKGIILGSRLAVMPVPQVDWGQRSPWGRFWALRREYDAIVDRLIAKAAADPDLDGRDDILALMMQSRYEDGSPMTRDDIADTLITVLAAGHETTATTMAWAVERLRRHPEVLAGLVEEVDAGESTLREATILEVMRTRSVIDFVGRQVRADSLQLGRWIVPRGYGVLVSIRLLHEDEAVFPNAAAFDPSRFLHAKPDLYQWIPFGGGTRRCIGGAFATMEMNVILRTILGMVTLLPTTERDERWHSRGIAEAPAKGGRAVVHRRSSPLGRLTAPARQSTETGR</sequence>
<dbReference type="SUPFAM" id="SSF48264">
    <property type="entry name" value="Cytochrome P450"/>
    <property type="match status" value="1"/>
</dbReference>
<dbReference type="PRINTS" id="PR00385">
    <property type="entry name" value="P450"/>
</dbReference>
<comment type="cofactor">
    <cofactor evidence="1 3">
        <name>heme</name>
        <dbReference type="ChEBI" id="CHEBI:30413"/>
    </cofactor>
</comment>
<evidence type="ECO:0000256" key="5">
    <source>
        <dbReference type="SAM" id="MobiDB-lite"/>
    </source>
</evidence>
<dbReference type="Pfam" id="PF00067">
    <property type="entry name" value="p450"/>
    <property type="match status" value="1"/>
</dbReference>
<accession>A0A101UTA5</accession>
<comment type="similarity">
    <text evidence="2 4">Belongs to the cytochrome P450 family.</text>
</comment>
<dbReference type="PANTHER" id="PTHR24305:SF166">
    <property type="entry name" value="CYTOCHROME P450 12A4, MITOCHONDRIAL-RELATED"/>
    <property type="match status" value="1"/>
</dbReference>
<evidence type="ECO:0000256" key="4">
    <source>
        <dbReference type="RuleBase" id="RU000461"/>
    </source>
</evidence>
<dbReference type="AlphaFoldDB" id="A0A101UTA5"/>
<evidence type="ECO:0000256" key="3">
    <source>
        <dbReference type="PIRSR" id="PIRSR602401-1"/>
    </source>
</evidence>
<dbReference type="InterPro" id="IPR017972">
    <property type="entry name" value="Cyt_P450_CS"/>
</dbReference>
<reference evidence="6 7" key="1">
    <citation type="submission" date="2015-10" db="EMBL/GenBank/DDBJ databases">
        <title>Draft genome sequence of Streptomyces sp. RV15, isolated from a marine sponge.</title>
        <authorList>
            <person name="Ruckert C."/>
            <person name="Abdelmohsen U.R."/>
            <person name="Winkler A."/>
            <person name="Hentschel U."/>
            <person name="Kalinowski J."/>
            <person name="Kampfer P."/>
            <person name="Glaeser S."/>
        </authorList>
    </citation>
    <scope>NUCLEOTIDE SEQUENCE [LARGE SCALE GENOMIC DNA]</scope>
    <source>
        <strain evidence="6 7">RV15</strain>
    </source>
</reference>
<dbReference type="InterPro" id="IPR001128">
    <property type="entry name" value="Cyt_P450"/>
</dbReference>
<keyword evidence="7" id="KW-1185">Reference proteome</keyword>
<dbReference type="STRING" id="909626.AQJ91_35850"/>
<keyword evidence="3 4" id="KW-0479">Metal-binding</keyword>
<dbReference type="InterPro" id="IPR036396">
    <property type="entry name" value="Cyt_P450_sf"/>
</dbReference>
<evidence type="ECO:0000256" key="1">
    <source>
        <dbReference type="ARBA" id="ARBA00001971"/>
    </source>
</evidence>
<dbReference type="GO" id="GO:0005506">
    <property type="term" value="F:iron ion binding"/>
    <property type="evidence" value="ECO:0007669"/>
    <property type="project" value="InterPro"/>
</dbReference>
<dbReference type="GO" id="GO:0020037">
    <property type="term" value="F:heme binding"/>
    <property type="evidence" value="ECO:0007669"/>
    <property type="project" value="InterPro"/>
</dbReference>
<dbReference type="RefSeq" id="WP_067030040.1">
    <property type="nucleotide sequence ID" value="NZ_KQ949105.1"/>
</dbReference>
<dbReference type="Gene3D" id="1.10.630.10">
    <property type="entry name" value="Cytochrome P450"/>
    <property type="match status" value="1"/>
</dbReference>
<evidence type="ECO:0000313" key="6">
    <source>
        <dbReference type="EMBL" id="KUO16480.1"/>
    </source>
</evidence>
<dbReference type="GO" id="GO:0004497">
    <property type="term" value="F:monooxygenase activity"/>
    <property type="evidence" value="ECO:0007669"/>
    <property type="project" value="UniProtKB-KW"/>
</dbReference>
<dbReference type="Proteomes" id="UP000053260">
    <property type="component" value="Unassembled WGS sequence"/>
</dbReference>
<dbReference type="CDD" id="cd11053">
    <property type="entry name" value="CYP110-like"/>
    <property type="match status" value="1"/>
</dbReference>
<evidence type="ECO:0000256" key="2">
    <source>
        <dbReference type="ARBA" id="ARBA00010617"/>
    </source>
</evidence>
<proteinExistence type="inferred from homology"/>
<protein>
    <submittedName>
        <fullName evidence="6">Cytochrome P450</fullName>
    </submittedName>
</protein>
<dbReference type="PROSITE" id="PS00086">
    <property type="entry name" value="CYTOCHROME_P450"/>
    <property type="match status" value="1"/>
</dbReference>
<gene>
    <name evidence="6" type="ORF">AQJ91_35850</name>
</gene>
<comment type="caution">
    <text evidence="6">The sequence shown here is derived from an EMBL/GenBank/DDBJ whole genome shotgun (WGS) entry which is preliminary data.</text>
</comment>
<keyword evidence="3 4" id="KW-0349">Heme</keyword>
<dbReference type="PANTHER" id="PTHR24305">
    <property type="entry name" value="CYTOCHROME P450"/>
    <property type="match status" value="1"/>
</dbReference>
<feature type="region of interest" description="Disordered" evidence="5">
    <location>
        <begin position="422"/>
        <end position="450"/>
    </location>
</feature>
<dbReference type="PRINTS" id="PR00463">
    <property type="entry name" value="EP450I"/>
</dbReference>